<gene>
    <name evidence="1" type="ORF">H8Q88_06705</name>
</gene>
<sequence>MRDPKRIEATLSLLKELWSNNADLRFNQWMYNNLQREFSLENDGKGQITEISQEGIQHVGYDLFYIEDGIFIQFLERKLTQQQR</sequence>
<protein>
    <submittedName>
        <fullName evidence="1">Uncharacterized protein</fullName>
    </submittedName>
</protein>
<keyword evidence="2" id="KW-1185">Reference proteome</keyword>
<proteinExistence type="predicted"/>
<dbReference type="Proteomes" id="UP000615796">
    <property type="component" value="Unassembled WGS sequence"/>
</dbReference>
<evidence type="ECO:0000313" key="2">
    <source>
        <dbReference type="Proteomes" id="UP000615796"/>
    </source>
</evidence>
<accession>A0A9X0R9K0</accession>
<comment type="caution">
    <text evidence="1">The sequence shown here is derived from an EMBL/GenBank/DDBJ whole genome shotgun (WGS) entry which is preliminary data.</text>
</comment>
<name>A0A9X0R9K0_VIBME</name>
<dbReference type="AlphaFoldDB" id="A0A9X0R9K0"/>
<dbReference type="EMBL" id="JACRUP010000002">
    <property type="protein sequence ID" value="MBC5850650.1"/>
    <property type="molecule type" value="Genomic_DNA"/>
</dbReference>
<reference evidence="1" key="1">
    <citation type="submission" date="2020-08" db="EMBL/GenBank/DDBJ databases">
        <title>Genome Sequencing and Pan-Genome Analysis of Migratory bird Vibrio Strains, Inner Mongolia.</title>
        <authorList>
            <person name="Zheng L."/>
        </authorList>
    </citation>
    <scope>NUCLEOTIDE SEQUENCE</scope>
    <source>
        <strain evidence="1">M13F</strain>
    </source>
</reference>
<organism evidence="1 2">
    <name type="scientific">Vibrio metschnikovii</name>
    <dbReference type="NCBI Taxonomy" id="28172"/>
    <lineage>
        <taxon>Bacteria</taxon>
        <taxon>Pseudomonadati</taxon>
        <taxon>Pseudomonadota</taxon>
        <taxon>Gammaproteobacteria</taxon>
        <taxon>Vibrionales</taxon>
        <taxon>Vibrionaceae</taxon>
        <taxon>Vibrio</taxon>
    </lineage>
</organism>
<evidence type="ECO:0000313" key="1">
    <source>
        <dbReference type="EMBL" id="MBC5850650.1"/>
    </source>
</evidence>
<dbReference type="RefSeq" id="WP_187025665.1">
    <property type="nucleotide sequence ID" value="NZ_JACRUP010000002.1"/>
</dbReference>